<dbReference type="EMBL" id="DF974173">
    <property type="protein sequence ID" value="GAU46063.1"/>
    <property type="molecule type" value="Genomic_DNA"/>
</dbReference>
<dbReference type="InterPro" id="IPR018289">
    <property type="entry name" value="MULE_transposase_dom"/>
</dbReference>
<dbReference type="Pfam" id="PF10551">
    <property type="entry name" value="MULE"/>
    <property type="match status" value="1"/>
</dbReference>
<dbReference type="InterPro" id="IPR052579">
    <property type="entry name" value="Zinc_finger_SWIM"/>
</dbReference>
<dbReference type="OrthoDB" id="2422440at2759"/>
<proteinExistence type="predicted"/>
<dbReference type="Proteomes" id="UP000242715">
    <property type="component" value="Unassembled WGS sequence"/>
</dbReference>
<evidence type="ECO:0000313" key="2">
    <source>
        <dbReference type="EMBL" id="GAU46063.1"/>
    </source>
</evidence>
<gene>
    <name evidence="2" type="ORF">TSUD_401420</name>
</gene>
<reference evidence="3" key="1">
    <citation type="journal article" date="2017" name="Front. Plant Sci.">
        <title>Climate Clever Clovers: New Paradigm to Reduce the Environmental Footprint of Ruminants by Breeding Low Methanogenic Forages Utilizing Haplotype Variation.</title>
        <authorList>
            <person name="Kaur P."/>
            <person name="Appels R."/>
            <person name="Bayer P.E."/>
            <person name="Keeble-Gagnere G."/>
            <person name="Wang J."/>
            <person name="Hirakawa H."/>
            <person name="Shirasawa K."/>
            <person name="Vercoe P."/>
            <person name="Stefanova K."/>
            <person name="Durmic Z."/>
            <person name="Nichols P."/>
            <person name="Revell C."/>
            <person name="Isobe S.N."/>
            <person name="Edwards D."/>
            <person name="Erskine W."/>
        </authorList>
    </citation>
    <scope>NUCLEOTIDE SEQUENCE [LARGE SCALE GENOMIC DNA]</scope>
    <source>
        <strain evidence="3">cv. Daliak</strain>
    </source>
</reference>
<dbReference type="PANTHER" id="PTHR31569:SF4">
    <property type="entry name" value="SWIM-TYPE DOMAIN-CONTAINING PROTEIN"/>
    <property type="match status" value="1"/>
</dbReference>
<feature type="domain" description="MULE transposase" evidence="1">
    <location>
        <begin position="175"/>
        <end position="268"/>
    </location>
</feature>
<sequence>MRPYVLLECQRGDTHKAYVNQKRELTTSLKCNCLFRVRSYLLSCGEWSVSVIDGRHNHTMATRFEGHKYVERLKAEEAILVCELTKNNTLPRNILLMIRTKNANSSTTIKHIYNVQQRMIKEVRGIRSEMQQILKCLSGKNYTYSTKLFSDNKTISDVFFTHPDSIKLVNLFPIVIVMDSTYNTNKYGIPLLEFVGSTSTGLTFSSGFAYMTAEKEENFVWALERYRDLLKCHEYPKVIVNDRYVALMNVEKFFQKATALLCRYHTSANVKSNMKVICHFKKDAEDKEKATQMYIDIMAAWESILESVTKEEYADSIVSFRQLCAEFPIFVDYVESTILGLVKEKVVSAWTNRVIHLGNTTTNRVESTHARLKLYIQNCMGDICKNWESIS</sequence>
<evidence type="ECO:0000313" key="3">
    <source>
        <dbReference type="Proteomes" id="UP000242715"/>
    </source>
</evidence>
<name>A0A2Z6NUZ9_TRISU</name>
<keyword evidence="3" id="KW-1185">Reference proteome</keyword>
<dbReference type="AlphaFoldDB" id="A0A2Z6NUZ9"/>
<protein>
    <recommendedName>
        <fullName evidence="1">MULE transposase domain-containing protein</fullName>
    </recommendedName>
</protein>
<accession>A0A2Z6NUZ9</accession>
<dbReference type="PANTHER" id="PTHR31569">
    <property type="entry name" value="SWIM-TYPE DOMAIN-CONTAINING PROTEIN"/>
    <property type="match status" value="1"/>
</dbReference>
<organism evidence="2 3">
    <name type="scientific">Trifolium subterraneum</name>
    <name type="common">Subterranean clover</name>
    <dbReference type="NCBI Taxonomy" id="3900"/>
    <lineage>
        <taxon>Eukaryota</taxon>
        <taxon>Viridiplantae</taxon>
        <taxon>Streptophyta</taxon>
        <taxon>Embryophyta</taxon>
        <taxon>Tracheophyta</taxon>
        <taxon>Spermatophyta</taxon>
        <taxon>Magnoliopsida</taxon>
        <taxon>eudicotyledons</taxon>
        <taxon>Gunneridae</taxon>
        <taxon>Pentapetalae</taxon>
        <taxon>rosids</taxon>
        <taxon>fabids</taxon>
        <taxon>Fabales</taxon>
        <taxon>Fabaceae</taxon>
        <taxon>Papilionoideae</taxon>
        <taxon>50 kb inversion clade</taxon>
        <taxon>NPAAA clade</taxon>
        <taxon>Hologalegina</taxon>
        <taxon>IRL clade</taxon>
        <taxon>Trifolieae</taxon>
        <taxon>Trifolium</taxon>
    </lineage>
</organism>
<evidence type="ECO:0000259" key="1">
    <source>
        <dbReference type="Pfam" id="PF10551"/>
    </source>
</evidence>